<comment type="caution">
    <text evidence="1">The sequence shown here is derived from an EMBL/GenBank/DDBJ whole genome shotgun (WGS) entry which is preliminary data.</text>
</comment>
<dbReference type="AlphaFoldDB" id="A0A016WI28"/>
<protein>
    <submittedName>
        <fullName evidence="1">Uncharacterized protein</fullName>
    </submittedName>
</protein>
<dbReference type="EMBL" id="JARK01000303">
    <property type="protein sequence ID" value="EYC38653.1"/>
    <property type="molecule type" value="Genomic_DNA"/>
</dbReference>
<gene>
    <name evidence="1" type="primary">Acey_s0703.g1666</name>
    <name evidence="1" type="ORF">Y032_0703g1666</name>
</gene>
<accession>A0A016WI28</accession>
<organism evidence="1 2">
    <name type="scientific">Ancylostoma ceylanicum</name>
    <dbReference type="NCBI Taxonomy" id="53326"/>
    <lineage>
        <taxon>Eukaryota</taxon>
        <taxon>Metazoa</taxon>
        <taxon>Ecdysozoa</taxon>
        <taxon>Nematoda</taxon>
        <taxon>Chromadorea</taxon>
        <taxon>Rhabditida</taxon>
        <taxon>Rhabditina</taxon>
        <taxon>Rhabditomorpha</taxon>
        <taxon>Strongyloidea</taxon>
        <taxon>Ancylostomatidae</taxon>
        <taxon>Ancylostomatinae</taxon>
        <taxon>Ancylostoma</taxon>
    </lineage>
</organism>
<proteinExistence type="predicted"/>
<evidence type="ECO:0000313" key="2">
    <source>
        <dbReference type="Proteomes" id="UP000024635"/>
    </source>
</evidence>
<keyword evidence="2" id="KW-1185">Reference proteome</keyword>
<evidence type="ECO:0000313" key="1">
    <source>
        <dbReference type="EMBL" id="EYC38653.1"/>
    </source>
</evidence>
<name>A0A016WI28_9BILA</name>
<dbReference type="Proteomes" id="UP000024635">
    <property type="component" value="Unassembled WGS sequence"/>
</dbReference>
<reference evidence="2" key="1">
    <citation type="journal article" date="2015" name="Nat. Genet.">
        <title>The genome and transcriptome of the zoonotic hookworm Ancylostoma ceylanicum identify infection-specific gene families.</title>
        <authorList>
            <person name="Schwarz E.M."/>
            <person name="Hu Y."/>
            <person name="Antoshechkin I."/>
            <person name="Miller M.M."/>
            <person name="Sternberg P.W."/>
            <person name="Aroian R.V."/>
        </authorList>
    </citation>
    <scope>NUCLEOTIDE SEQUENCE</scope>
    <source>
        <strain evidence="2">HY135</strain>
    </source>
</reference>
<sequence>MGILLVIDETGTNVNVKNEFYHVTRRVDCVLEACAVTAANTDIAATSIDSRLVPAAATTSFWMGQVEDARSQQTGAYGVRSSNNITPTVDFEVRLQFSLEFVISKYGLVLGCLIEAAFGRPHEDGVSIFSTCYLTFGTQESSPYSLPLKRLLGLARLAEPLTKMLLEELKQDEDGTAAMSGALIDPEVSPTPIFLQSVTFTFDTAFALLQKPKILKAIAGWGGGWGGGYPGGFNRPGGFYPGGFGGGFGWGRKK</sequence>